<sequence>MAVVENEGLGVSSMFWILPLRTTKQALNNMVATTYEDAKSKARAKIENVKAVSLTSDMLTTWIITLL</sequence>
<proteinExistence type="predicted"/>
<protein>
    <submittedName>
        <fullName evidence="1">Uncharacterized protein</fullName>
    </submittedName>
</protein>
<name>A0ABR3N4B2_9TELE</name>
<evidence type="ECO:0000313" key="1">
    <source>
        <dbReference type="EMBL" id="KAL1271658.1"/>
    </source>
</evidence>
<organism evidence="1 2">
    <name type="scientific">Cirrhinus molitorella</name>
    <name type="common">mud carp</name>
    <dbReference type="NCBI Taxonomy" id="172907"/>
    <lineage>
        <taxon>Eukaryota</taxon>
        <taxon>Metazoa</taxon>
        <taxon>Chordata</taxon>
        <taxon>Craniata</taxon>
        <taxon>Vertebrata</taxon>
        <taxon>Euteleostomi</taxon>
        <taxon>Actinopterygii</taxon>
        <taxon>Neopterygii</taxon>
        <taxon>Teleostei</taxon>
        <taxon>Ostariophysi</taxon>
        <taxon>Cypriniformes</taxon>
        <taxon>Cyprinidae</taxon>
        <taxon>Labeoninae</taxon>
        <taxon>Labeonini</taxon>
        <taxon>Cirrhinus</taxon>
    </lineage>
</organism>
<accession>A0ABR3N4B2</accession>
<dbReference type="EMBL" id="JAYMGO010000007">
    <property type="protein sequence ID" value="KAL1271658.1"/>
    <property type="molecule type" value="Genomic_DNA"/>
</dbReference>
<dbReference type="Proteomes" id="UP001558613">
    <property type="component" value="Unassembled WGS sequence"/>
</dbReference>
<comment type="caution">
    <text evidence="1">The sequence shown here is derived from an EMBL/GenBank/DDBJ whole genome shotgun (WGS) entry which is preliminary data.</text>
</comment>
<reference evidence="1 2" key="1">
    <citation type="submission" date="2023-09" db="EMBL/GenBank/DDBJ databases">
        <authorList>
            <person name="Wang M."/>
        </authorList>
    </citation>
    <scope>NUCLEOTIDE SEQUENCE [LARGE SCALE GENOMIC DNA]</scope>
    <source>
        <strain evidence="1">GT-2023</strain>
        <tissue evidence="1">Liver</tissue>
    </source>
</reference>
<keyword evidence="2" id="KW-1185">Reference proteome</keyword>
<gene>
    <name evidence="1" type="ORF">QQF64_030674</name>
</gene>
<evidence type="ECO:0000313" key="2">
    <source>
        <dbReference type="Proteomes" id="UP001558613"/>
    </source>
</evidence>